<dbReference type="SUPFAM" id="SSF53474">
    <property type="entry name" value="alpha/beta-Hydrolases"/>
    <property type="match status" value="1"/>
</dbReference>
<dbReference type="GO" id="GO:0050525">
    <property type="term" value="F:cutinase activity"/>
    <property type="evidence" value="ECO:0007669"/>
    <property type="project" value="UniProtKB-EC"/>
</dbReference>
<evidence type="ECO:0000313" key="7">
    <source>
        <dbReference type="Proteomes" id="UP000252015"/>
    </source>
</evidence>
<feature type="signal peptide" evidence="5">
    <location>
        <begin position="1"/>
        <end position="29"/>
    </location>
</feature>
<sequence>MTARNIVRKFFVAVTALAALCGVASYVPAATAEPCPDAEVVFARGTGEPPGVGGTGQAFVDSLSAQVPGRSVGVYPVNYPASTDYYNSAMDGAGDARAHVQNMVATCPNTKMVLGGYSQGASVMDLASNEMPSQVADHVAAVALFGTPSTNYAQQMAGRPFPALNPGYQPKSIDLCLPDDIVCADNGSMIAHLQYVPEMTNQAATFAAGRL</sequence>
<dbReference type="STRING" id="29313.BHQ16_16645"/>
<evidence type="ECO:0000256" key="3">
    <source>
        <dbReference type="ARBA" id="ARBA00022801"/>
    </source>
</evidence>
<keyword evidence="7" id="KW-1185">Reference proteome</keyword>
<dbReference type="SMART" id="SM01110">
    <property type="entry name" value="Cutinase"/>
    <property type="match status" value="1"/>
</dbReference>
<dbReference type="AlphaFoldDB" id="A0A375YWP9"/>
<keyword evidence="5" id="KW-0732">Signal</keyword>
<comment type="similarity">
    <text evidence="1">Belongs to the cutinase family.</text>
</comment>
<dbReference type="EMBL" id="UEGW01000001">
    <property type="protein sequence ID" value="SRX93130.1"/>
    <property type="molecule type" value="Genomic_DNA"/>
</dbReference>
<gene>
    <name evidence="6" type="ORF">MSP7336_01364</name>
</gene>
<dbReference type="RefSeq" id="WP_084226541.1">
    <property type="nucleotide sequence ID" value="NZ_JACKUN010000026.1"/>
</dbReference>
<protein>
    <submittedName>
        <fullName evidence="6">Putative cutinase</fullName>
        <ecNumber evidence="6">3.1.1.74</ecNumber>
    </submittedName>
</protein>
<reference evidence="6 7" key="1">
    <citation type="submission" date="2018-05" db="EMBL/GenBank/DDBJ databases">
        <authorList>
            <consortium name="IHU Genomes"/>
        </authorList>
    </citation>
    <scope>NUCLEOTIDE SEQUENCE [LARGE SCALE GENOMIC DNA]</scope>
    <source>
        <strain evidence="6 7">P7336</strain>
    </source>
</reference>
<feature type="chain" id="PRO_5016705613" evidence="5">
    <location>
        <begin position="30"/>
        <end position="211"/>
    </location>
</feature>
<dbReference type="Proteomes" id="UP000252015">
    <property type="component" value="Unassembled WGS sequence"/>
</dbReference>
<proteinExistence type="inferred from homology"/>
<accession>A0A375YWP9</accession>
<dbReference type="OrthoDB" id="3690529at2"/>
<dbReference type="Gene3D" id="3.40.50.1820">
    <property type="entry name" value="alpha/beta hydrolase"/>
    <property type="match status" value="1"/>
</dbReference>
<evidence type="ECO:0000256" key="2">
    <source>
        <dbReference type="ARBA" id="ARBA00022487"/>
    </source>
</evidence>
<evidence type="ECO:0000256" key="5">
    <source>
        <dbReference type="SAM" id="SignalP"/>
    </source>
</evidence>
<evidence type="ECO:0000313" key="6">
    <source>
        <dbReference type="EMBL" id="SRX93130.1"/>
    </source>
</evidence>
<dbReference type="InterPro" id="IPR000675">
    <property type="entry name" value="Cutinase/axe"/>
</dbReference>
<evidence type="ECO:0000256" key="1">
    <source>
        <dbReference type="ARBA" id="ARBA00007534"/>
    </source>
</evidence>
<dbReference type="InterPro" id="IPR029058">
    <property type="entry name" value="AB_hydrolase_fold"/>
</dbReference>
<keyword evidence="4" id="KW-1015">Disulfide bond</keyword>
<keyword evidence="3 6" id="KW-0378">Hydrolase</keyword>
<organism evidence="6 7">
    <name type="scientific">Mycobacterium shimoidei</name>
    <dbReference type="NCBI Taxonomy" id="29313"/>
    <lineage>
        <taxon>Bacteria</taxon>
        <taxon>Bacillati</taxon>
        <taxon>Actinomycetota</taxon>
        <taxon>Actinomycetes</taxon>
        <taxon>Mycobacteriales</taxon>
        <taxon>Mycobacteriaceae</taxon>
        <taxon>Mycobacterium</taxon>
    </lineage>
</organism>
<name>A0A375YWP9_MYCSH</name>
<dbReference type="Pfam" id="PF01083">
    <property type="entry name" value="Cutinase"/>
    <property type="match status" value="1"/>
</dbReference>
<evidence type="ECO:0000256" key="4">
    <source>
        <dbReference type="ARBA" id="ARBA00023157"/>
    </source>
</evidence>
<dbReference type="PANTHER" id="PTHR33630:SF9">
    <property type="entry name" value="CUTINASE 4"/>
    <property type="match status" value="1"/>
</dbReference>
<keyword evidence="2" id="KW-0719">Serine esterase</keyword>
<dbReference type="EC" id="3.1.1.74" evidence="6"/>
<dbReference type="PANTHER" id="PTHR33630">
    <property type="entry name" value="CUTINASE RV1984C-RELATED-RELATED"/>
    <property type="match status" value="1"/>
</dbReference>